<accession>A0A6L6WWX5</accession>
<evidence type="ECO:0000313" key="3">
    <source>
        <dbReference type="Proteomes" id="UP000483802"/>
    </source>
</evidence>
<name>A0A6L6WWX5_9ACTN</name>
<sequence>MKTTEKNAAAQNTAQTAAQTAAQTTAQTAAQSAEQTAVTSYDGFTDDERSAMKERAKELKQDARRSARGAKAKADAEGDVLAKIAEMADADRVLAERVHALVKANAPELAPKLWYGMPAYARDGKVLCFFQSAQKFKARYATLGFSDEAKGLDDGTMWATSYALTTELTAADEARIGALVKAAVGPATG</sequence>
<evidence type="ECO:0000313" key="2">
    <source>
        <dbReference type="EMBL" id="MVO86144.1"/>
    </source>
</evidence>
<reference evidence="2 3" key="1">
    <citation type="submission" date="2019-11" db="EMBL/GenBank/DDBJ databases">
        <title>Streptomyces typhae sp. nov., a novel endophytic actinomycete isolated from the root of cattail pollen (Typha angustifolia L.).</title>
        <authorList>
            <person name="Peng C."/>
        </authorList>
    </citation>
    <scope>NUCLEOTIDE SEQUENCE [LARGE SCALE GENOMIC DNA]</scope>
    <source>
        <strain evidence="3">p1417</strain>
    </source>
</reference>
<dbReference type="Proteomes" id="UP000483802">
    <property type="component" value="Unassembled WGS sequence"/>
</dbReference>
<keyword evidence="3" id="KW-1185">Reference proteome</keyword>
<protein>
    <submittedName>
        <fullName evidence="2">Uncharacterized protein</fullName>
    </submittedName>
</protein>
<dbReference type="Gene3D" id="3.90.1150.200">
    <property type="match status" value="1"/>
</dbReference>
<feature type="compositionally biased region" description="Basic and acidic residues" evidence="1">
    <location>
        <begin position="46"/>
        <end position="65"/>
    </location>
</feature>
<dbReference type="SUPFAM" id="SSF159888">
    <property type="entry name" value="YdhG-like"/>
    <property type="match status" value="1"/>
</dbReference>
<dbReference type="AlphaFoldDB" id="A0A6L6WWX5"/>
<evidence type="ECO:0000256" key="1">
    <source>
        <dbReference type="SAM" id="MobiDB-lite"/>
    </source>
</evidence>
<organism evidence="2 3">
    <name type="scientific">Streptomyces typhae</name>
    <dbReference type="NCBI Taxonomy" id="2681492"/>
    <lineage>
        <taxon>Bacteria</taxon>
        <taxon>Bacillati</taxon>
        <taxon>Actinomycetota</taxon>
        <taxon>Actinomycetes</taxon>
        <taxon>Kitasatosporales</taxon>
        <taxon>Streptomycetaceae</taxon>
        <taxon>Streptomyces</taxon>
    </lineage>
</organism>
<feature type="region of interest" description="Disordered" evidence="1">
    <location>
        <begin position="1"/>
        <end position="72"/>
    </location>
</feature>
<feature type="compositionally biased region" description="Low complexity" evidence="1">
    <location>
        <begin position="8"/>
        <end position="37"/>
    </location>
</feature>
<dbReference type="EMBL" id="WPNZ01000007">
    <property type="protein sequence ID" value="MVO86144.1"/>
    <property type="molecule type" value="Genomic_DNA"/>
</dbReference>
<gene>
    <name evidence="2" type="ORF">GPA10_15615</name>
</gene>
<proteinExistence type="predicted"/>
<comment type="caution">
    <text evidence="2">The sequence shown here is derived from an EMBL/GenBank/DDBJ whole genome shotgun (WGS) entry which is preliminary data.</text>
</comment>